<dbReference type="InterPro" id="IPR056996">
    <property type="entry name" value="PH_SLA1"/>
</dbReference>
<feature type="compositionally biased region" description="Low complexity" evidence="12">
    <location>
        <begin position="777"/>
        <end position="804"/>
    </location>
</feature>
<evidence type="ECO:0000313" key="15">
    <source>
        <dbReference type="Proteomes" id="UP000217790"/>
    </source>
</evidence>
<evidence type="ECO:0000313" key="14">
    <source>
        <dbReference type="EMBL" id="PBL02732.1"/>
    </source>
</evidence>
<dbReference type="InParanoid" id="A0A2H3E5P9"/>
<dbReference type="GO" id="GO:0043130">
    <property type="term" value="F:ubiquitin binding"/>
    <property type="evidence" value="ECO:0007669"/>
    <property type="project" value="InterPro"/>
</dbReference>
<name>A0A2H3E5P9_ARMGA</name>
<keyword evidence="15" id="KW-1185">Reference proteome</keyword>
<dbReference type="InterPro" id="IPR013761">
    <property type="entry name" value="SAM/pointed_sf"/>
</dbReference>
<feature type="compositionally biased region" description="Acidic residues" evidence="12">
    <location>
        <begin position="272"/>
        <end position="285"/>
    </location>
</feature>
<feature type="region of interest" description="Disordered" evidence="12">
    <location>
        <begin position="1086"/>
        <end position="1105"/>
    </location>
</feature>
<feature type="compositionally biased region" description="Basic and acidic residues" evidence="12">
    <location>
        <begin position="450"/>
        <end position="459"/>
    </location>
</feature>
<feature type="compositionally biased region" description="Basic and acidic residues" evidence="12">
    <location>
        <begin position="426"/>
        <end position="440"/>
    </location>
</feature>
<accession>A0A2H3E5P9</accession>
<keyword evidence="10" id="KW-0963">Cytoplasm</keyword>
<evidence type="ECO:0000256" key="6">
    <source>
        <dbReference type="ARBA" id="ARBA00022443"/>
    </source>
</evidence>
<feature type="compositionally biased region" description="Low complexity" evidence="12">
    <location>
        <begin position="412"/>
        <end position="425"/>
    </location>
</feature>
<keyword evidence="10" id="KW-0206">Cytoskeleton</keyword>
<evidence type="ECO:0000256" key="1">
    <source>
        <dbReference type="ARBA" id="ARBA00004125"/>
    </source>
</evidence>
<dbReference type="Pfam" id="PF14604">
    <property type="entry name" value="SH3_9"/>
    <property type="match status" value="1"/>
</dbReference>
<feature type="domain" description="SH3" evidence="13">
    <location>
        <begin position="7"/>
        <end position="73"/>
    </location>
</feature>
<dbReference type="SMART" id="SM00326">
    <property type="entry name" value="SH3"/>
    <property type="match status" value="3"/>
</dbReference>
<dbReference type="PRINTS" id="PR00452">
    <property type="entry name" value="SH3DOMAIN"/>
</dbReference>
<dbReference type="InterPro" id="IPR007131">
    <property type="entry name" value="SHD1"/>
</dbReference>
<dbReference type="Proteomes" id="UP000217790">
    <property type="component" value="Unassembled WGS sequence"/>
</dbReference>
<dbReference type="OMA" id="FMAQGED"/>
<dbReference type="GO" id="GO:0030479">
    <property type="term" value="C:actin cortical patch"/>
    <property type="evidence" value="ECO:0007669"/>
    <property type="project" value="UniProtKB-SubCell"/>
</dbReference>
<evidence type="ECO:0000256" key="9">
    <source>
        <dbReference type="ARBA" id="ARBA00023203"/>
    </source>
</evidence>
<dbReference type="Pfam" id="PF00018">
    <property type="entry name" value="SH3_1"/>
    <property type="match status" value="2"/>
</dbReference>
<keyword evidence="6 11" id="KW-0728">SH3 domain</keyword>
<evidence type="ECO:0000256" key="12">
    <source>
        <dbReference type="SAM" id="MobiDB-lite"/>
    </source>
</evidence>
<evidence type="ECO:0000256" key="5">
    <source>
        <dbReference type="ARBA" id="ARBA00020357"/>
    </source>
</evidence>
<keyword evidence="7" id="KW-0254">Endocytosis</keyword>
<evidence type="ECO:0000256" key="3">
    <source>
        <dbReference type="ARBA" id="ARBA00004413"/>
    </source>
</evidence>
<feature type="compositionally biased region" description="Polar residues" evidence="12">
    <location>
        <begin position="811"/>
        <end position="828"/>
    </location>
</feature>
<evidence type="ECO:0000256" key="7">
    <source>
        <dbReference type="ARBA" id="ARBA00022583"/>
    </source>
</evidence>
<feature type="compositionally biased region" description="Polar residues" evidence="12">
    <location>
        <begin position="375"/>
        <end position="384"/>
    </location>
</feature>
<evidence type="ECO:0000256" key="10">
    <source>
        <dbReference type="ARBA" id="ARBA00023212"/>
    </source>
</evidence>
<keyword evidence="9" id="KW-0009">Actin-binding</keyword>
<dbReference type="Gene3D" id="2.30.30.40">
    <property type="entry name" value="SH3 Domains"/>
    <property type="match status" value="3"/>
</dbReference>
<feature type="compositionally biased region" description="Polar residues" evidence="12">
    <location>
        <begin position="732"/>
        <end position="752"/>
    </location>
</feature>
<evidence type="ECO:0000256" key="11">
    <source>
        <dbReference type="PROSITE-ProRule" id="PRU00192"/>
    </source>
</evidence>
<feature type="domain" description="SH3" evidence="13">
    <location>
        <begin position="320"/>
        <end position="380"/>
    </location>
</feature>
<dbReference type="InterPro" id="IPR001452">
    <property type="entry name" value="SH3_domain"/>
</dbReference>
<protein>
    <recommendedName>
        <fullName evidence="5">Actin cytoskeleton-regulatory complex protein SLA1</fullName>
    </recommendedName>
</protein>
<dbReference type="OrthoDB" id="5971719at2759"/>
<dbReference type="InterPro" id="IPR036028">
    <property type="entry name" value="SH3-like_dom_sf"/>
</dbReference>
<dbReference type="Pfam" id="PF03983">
    <property type="entry name" value="SHD1"/>
    <property type="match status" value="1"/>
</dbReference>
<feature type="region of interest" description="Disordered" evidence="12">
    <location>
        <begin position="730"/>
        <end position="831"/>
    </location>
</feature>
<dbReference type="GO" id="GO:0042802">
    <property type="term" value="F:identical protein binding"/>
    <property type="evidence" value="ECO:0007669"/>
    <property type="project" value="InterPro"/>
</dbReference>
<proteinExistence type="inferred from homology"/>
<dbReference type="GO" id="GO:0005886">
    <property type="term" value="C:plasma membrane"/>
    <property type="evidence" value="ECO:0007669"/>
    <property type="project" value="UniProtKB-SubCell"/>
</dbReference>
<feature type="region of interest" description="Disordered" evidence="12">
    <location>
        <begin position="675"/>
        <end position="715"/>
    </location>
</feature>
<dbReference type="STRING" id="47427.A0A2H3E5P9"/>
<dbReference type="GO" id="GO:0006897">
    <property type="term" value="P:endocytosis"/>
    <property type="evidence" value="ECO:0007669"/>
    <property type="project" value="UniProtKB-KW"/>
</dbReference>
<evidence type="ECO:0000256" key="4">
    <source>
        <dbReference type="ARBA" id="ARBA00007948"/>
    </source>
</evidence>
<dbReference type="EMBL" id="KZ293645">
    <property type="protein sequence ID" value="PBL02732.1"/>
    <property type="molecule type" value="Genomic_DNA"/>
</dbReference>
<gene>
    <name evidence="14" type="ORF">ARMGADRAFT_1006065</name>
</gene>
<feature type="compositionally biased region" description="Acidic residues" evidence="12">
    <location>
        <begin position="393"/>
        <end position="402"/>
    </location>
</feature>
<dbReference type="FunCoup" id="A0A2H3E5P9">
    <property type="interactions" value="229"/>
</dbReference>
<feature type="compositionally biased region" description="Pro residues" evidence="12">
    <location>
        <begin position="849"/>
        <end position="860"/>
    </location>
</feature>
<dbReference type="GO" id="GO:0010008">
    <property type="term" value="C:endosome membrane"/>
    <property type="evidence" value="ECO:0007669"/>
    <property type="project" value="UniProtKB-SubCell"/>
</dbReference>
<evidence type="ECO:0000256" key="8">
    <source>
        <dbReference type="ARBA" id="ARBA00022753"/>
    </source>
</evidence>
<dbReference type="Gene3D" id="1.10.150.50">
    <property type="entry name" value="Transcription Factor, Ets-1"/>
    <property type="match status" value="1"/>
</dbReference>
<dbReference type="Pfam" id="PF24081">
    <property type="entry name" value="PH_SLA1"/>
    <property type="match status" value="1"/>
</dbReference>
<dbReference type="CDD" id="cd11773">
    <property type="entry name" value="SH3_Sla1p_1"/>
    <property type="match status" value="1"/>
</dbReference>
<keyword evidence="8" id="KW-0967">Endosome</keyword>
<dbReference type="SUPFAM" id="SSF50044">
    <property type="entry name" value="SH3-domain"/>
    <property type="match status" value="3"/>
</dbReference>
<reference evidence="15" key="1">
    <citation type="journal article" date="2017" name="Nat. Ecol. Evol.">
        <title>Genome expansion and lineage-specific genetic innovations in the forest pathogenic fungi Armillaria.</title>
        <authorList>
            <person name="Sipos G."/>
            <person name="Prasanna A.N."/>
            <person name="Walter M.C."/>
            <person name="O'Connor E."/>
            <person name="Balint B."/>
            <person name="Krizsan K."/>
            <person name="Kiss B."/>
            <person name="Hess J."/>
            <person name="Varga T."/>
            <person name="Slot J."/>
            <person name="Riley R."/>
            <person name="Boka B."/>
            <person name="Rigling D."/>
            <person name="Barry K."/>
            <person name="Lee J."/>
            <person name="Mihaltcheva S."/>
            <person name="LaButti K."/>
            <person name="Lipzen A."/>
            <person name="Waldron R."/>
            <person name="Moloney N.M."/>
            <person name="Sperisen C."/>
            <person name="Kredics L."/>
            <person name="Vagvoelgyi C."/>
            <person name="Patrignani A."/>
            <person name="Fitzpatrick D."/>
            <person name="Nagy I."/>
            <person name="Doyle S."/>
            <person name="Anderson J.B."/>
            <person name="Grigoriev I.V."/>
            <person name="Gueldener U."/>
            <person name="Muensterkoetter M."/>
            <person name="Nagy L.G."/>
        </authorList>
    </citation>
    <scope>NUCLEOTIDE SEQUENCE [LARGE SCALE GENOMIC DNA]</scope>
    <source>
        <strain evidence="15">Ar21-2</strain>
    </source>
</reference>
<feature type="domain" description="SH3" evidence="13">
    <location>
        <begin position="74"/>
        <end position="132"/>
    </location>
</feature>
<dbReference type="PROSITE" id="PS50002">
    <property type="entry name" value="SH3"/>
    <property type="match status" value="3"/>
</dbReference>
<organism evidence="14 15">
    <name type="scientific">Armillaria gallica</name>
    <name type="common">Bulbous honey fungus</name>
    <name type="synonym">Armillaria bulbosa</name>
    <dbReference type="NCBI Taxonomy" id="47427"/>
    <lineage>
        <taxon>Eukaryota</taxon>
        <taxon>Fungi</taxon>
        <taxon>Dikarya</taxon>
        <taxon>Basidiomycota</taxon>
        <taxon>Agaricomycotina</taxon>
        <taxon>Agaricomycetes</taxon>
        <taxon>Agaricomycetidae</taxon>
        <taxon>Agaricales</taxon>
        <taxon>Marasmiineae</taxon>
        <taxon>Physalacriaceae</taxon>
        <taxon>Armillaria</taxon>
    </lineage>
</organism>
<dbReference type="Gene3D" id="2.30.30.700">
    <property type="entry name" value="SLA1 homology domain 1"/>
    <property type="match status" value="1"/>
</dbReference>
<dbReference type="GO" id="GO:0030674">
    <property type="term" value="F:protein-macromolecule adaptor activity"/>
    <property type="evidence" value="ECO:0007669"/>
    <property type="project" value="InterPro"/>
</dbReference>
<comment type="similarity">
    <text evidence="4">Belongs to the SLA1 family.</text>
</comment>
<dbReference type="PANTHER" id="PTHR15735:SF21">
    <property type="entry name" value="PROTEIN NERVOUS WRECK"/>
    <property type="match status" value="1"/>
</dbReference>
<comment type="subcellular location">
    <subcellularLocation>
        <location evidence="3">Cell membrane</location>
        <topology evidence="3">Peripheral membrane protein</topology>
        <orientation evidence="3">Cytoplasmic side</orientation>
    </subcellularLocation>
    <subcellularLocation>
        <location evidence="2">Cytoplasm</location>
        <location evidence="2">Cytoskeleton</location>
        <location evidence="2">Actin patch</location>
    </subcellularLocation>
    <subcellularLocation>
        <location evidence="1">Endosome membrane</location>
        <topology evidence="1">Peripheral membrane protein</topology>
        <orientation evidence="1">Cytoplasmic side</orientation>
    </subcellularLocation>
</comment>
<feature type="region of interest" description="Disordered" evidence="12">
    <location>
        <begin position="364"/>
        <end position="491"/>
    </location>
</feature>
<feature type="region of interest" description="Disordered" evidence="12">
    <location>
        <begin position="845"/>
        <end position="911"/>
    </location>
</feature>
<dbReference type="AlphaFoldDB" id="A0A2H3E5P9"/>
<dbReference type="PANTHER" id="PTHR15735">
    <property type="entry name" value="FCH AND DOUBLE SH3 DOMAINS PROTEIN"/>
    <property type="match status" value="1"/>
</dbReference>
<dbReference type="InterPro" id="IPR035800">
    <property type="entry name" value="Sla1_SH3_1"/>
</dbReference>
<evidence type="ECO:0000256" key="2">
    <source>
        <dbReference type="ARBA" id="ARBA00004134"/>
    </source>
</evidence>
<dbReference type="GO" id="GO:0003779">
    <property type="term" value="F:actin binding"/>
    <property type="evidence" value="ECO:0007669"/>
    <property type="project" value="UniProtKB-KW"/>
</dbReference>
<feature type="region of interest" description="Disordered" evidence="12">
    <location>
        <begin position="263"/>
        <end position="321"/>
    </location>
</feature>
<evidence type="ECO:0000259" key="13">
    <source>
        <dbReference type="PROSITE" id="PS50002"/>
    </source>
</evidence>
<sequence>MANDLDKYLAVLKAAYDYSPQSEDEIEIKEDQILFLKERVDDDWWKVKVRGSSQDDDSPVGLVPAAYVEPADHTSVVKAVYDYTAAAAGEISMVEDEVLLVFDTEDEWLLVQSKTGDKAGFVPANYVEACSEDAEEGEHAAPPQIIIPPSPPRPVSTYVDPADRVASTKVTADDIQTWSVSEVDKKGKKMKGTLGIGNGAVFFASETSKAAVQKWQTGHIVNISTEKSKHVHFDVEGPNPTSLHFSVGSRDNTEAIVAKLESSRALAVEPPQDLEEPEPEPEPVVEEPPKKPSVHFSNNSPVIIPPRPSEPSDDEPETEVQGSAGVALYDFTAAGDDELSVKEGEQLTIVEMDEEDWWKCRNAKNQEGMVPSSYLELTSNGGSTPPSSRSPEPEPDEDDDTEAREAEERAAAEAAAAAAAAAQAEARAKREEEKKKEEARKRARIAAEQADAKRKERQASRTATTPPPSKPSTDSSNGSSRPSADLGRPPAERVRVWHDRTGQFRVDAAFVGMNNGKLRLHKLNGVIVEVPSEKMSHEDMRYVEKLTSKKSRPPATHKMSEDDIPIGVQYPNATNGKAARAPQGPKKPTVDWFKFFLDAGCDIDDCTRYSTSFERERMDEAVLLDTSEATLRSLGLREGDIIRVMKVVEKRKAKPNGEGEQVRSDEEIAKQLHAEINGSKPAPNIFTGPGGALKTQPRRGRPQPSKSLPPATVDLKSIGKVVGNITGAERTASPQLLSPASTTAVQPPQRASSAAPVVSGFDDDAWTNRPSSTKPLTPAIPAAAAARAPSAPPAATTTASVTPANLPPTSQPLAPVTTTSTGHSLSKTTESDIFDQLSRLSELRKNTPAPQPAPTPPPAVTSPASYRSGLGMGSSPAPIGHHLHNQQTGMIPQPTPPPAQPYNGPRGPFAPVPANQGLLQPLIPTQTGFNSFIPTRSTGAAVSPFASNSSPPSFLASQPTGFPPQQPQIMSQPTGFPGPQPMMSQPTGFQPNLSQPTGMPFGGFNGGSPFMNGGMSGVMSNPTGMNPSFGHFGNGMSSPPPVPPLPNTNNTNPANIFAQMKSGTFAQDNEPRPAATYDALRANPIQTQPTGWGGFGGSSYVGYQR</sequence>